<name>A0A915D0P1_9BILA</name>
<evidence type="ECO:0000256" key="1">
    <source>
        <dbReference type="ARBA" id="ARBA00023117"/>
    </source>
</evidence>
<evidence type="ECO:0000256" key="2">
    <source>
        <dbReference type="PROSITE-ProRule" id="PRU00035"/>
    </source>
</evidence>
<feature type="region of interest" description="Disordered" evidence="3">
    <location>
        <begin position="206"/>
        <end position="252"/>
    </location>
</feature>
<sequence length="692" mass="75042">MDLSTIRRKMDARQYLDPEEFRKDILLMLNNCFVYNPPDQVVHKAGKELKSYFENKWSKMPDEPVEPMDGASTSGMSSAPAVVKEEKREVVSPVMKAVPAKSTPSPSAMIASMKNIDEDDKIELVLLEVQAEQSRIQEVLTKLQHHGRELLQLKFKRREARVQGAPVPLLTQEMQASIKQSLGACSSTISSHPLSGNDLNGYRGAKGPKLGMPSIPASAAPVPSLHRDMKQKKAGPGRPKSSGLPGAYVPDQVLPTPPVMAPRPQPVPVPSFPAVQPVVPAPDHQQVIHQQPAQMVPVVKSGRGRKPGSKNKPKVDPSKDMKHDEYDFNSEDDHSSEPMTYEEKKHLSLNINKLPGECLTRVVSIIESREQITDFNPEEIEIDFETLKAQTLRELEAFVKACLDKKSTKKPVAPKTTTELQTKRKELEERMKNLGGASQAPGKLTNGASTSKANPQAQGRPGRPTDGSSSESSIRPERQLELAQTQEISQTCARTPTTQNGLADLQNRNPACPSASSSAAAVNLAAQHMPALVDPKLAAQQHASNVMAKAAFASAAAAAATANKPKSIVHSGAALCFKPTTPIHQCGSNQGGGGLSNMAGWNSLTNKKLKMLMNCSENRHVKKSSSASNWEDSRAAVPTITLTGCQRAGRDQDNARKRKGAPQTGSHGPRGHDQSNRVDGQLRGEILRLPLF</sequence>
<dbReference type="Gene3D" id="1.20.1270.220">
    <property type="match status" value="1"/>
</dbReference>
<evidence type="ECO:0000313" key="6">
    <source>
        <dbReference type="Proteomes" id="UP000887574"/>
    </source>
</evidence>
<evidence type="ECO:0000259" key="5">
    <source>
        <dbReference type="PROSITE" id="PS51525"/>
    </source>
</evidence>
<feature type="compositionally biased region" description="Basic and acidic residues" evidence="3">
    <location>
        <begin position="670"/>
        <end position="683"/>
    </location>
</feature>
<organism evidence="6 7">
    <name type="scientific">Ditylenchus dipsaci</name>
    <dbReference type="NCBI Taxonomy" id="166011"/>
    <lineage>
        <taxon>Eukaryota</taxon>
        <taxon>Metazoa</taxon>
        <taxon>Ecdysozoa</taxon>
        <taxon>Nematoda</taxon>
        <taxon>Chromadorea</taxon>
        <taxon>Rhabditida</taxon>
        <taxon>Tylenchina</taxon>
        <taxon>Tylenchomorpha</taxon>
        <taxon>Sphaerularioidea</taxon>
        <taxon>Anguinidae</taxon>
        <taxon>Anguininae</taxon>
        <taxon>Ditylenchus</taxon>
    </lineage>
</organism>
<dbReference type="SMART" id="SM00297">
    <property type="entry name" value="BROMO"/>
    <property type="match status" value="1"/>
</dbReference>
<dbReference type="Gene3D" id="1.20.920.10">
    <property type="entry name" value="Bromodomain-like"/>
    <property type="match status" value="1"/>
</dbReference>
<dbReference type="PANTHER" id="PTHR22880:SF225">
    <property type="entry name" value="BROMODOMAIN-CONTAINING PROTEIN BET-1-RELATED"/>
    <property type="match status" value="1"/>
</dbReference>
<dbReference type="InterPro" id="IPR038336">
    <property type="entry name" value="NET_sf"/>
</dbReference>
<dbReference type="InterPro" id="IPR036427">
    <property type="entry name" value="Bromodomain-like_sf"/>
</dbReference>
<dbReference type="FunFam" id="1.20.1270.220:FF:000001">
    <property type="entry name" value="bromodomain-containing protein 2 isoform X1"/>
    <property type="match status" value="1"/>
</dbReference>
<dbReference type="SUPFAM" id="SSF47370">
    <property type="entry name" value="Bromodomain"/>
    <property type="match status" value="1"/>
</dbReference>
<dbReference type="InterPro" id="IPR027353">
    <property type="entry name" value="NET_dom"/>
</dbReference>
<feature type="compositionally biased region" description="Low complexity" evidence="3">
    <location>
        <begin position="213"/>
        <end position="224"/>
    </location>
</feature>
<keyword evidence="6" id="KW-1185">Reference proteome</keyword>
<dbReference type="InterPro" id="IPR001487">
    <property type="entry name" value="Bromodomain"/>
</dbReference>
<dbReference type="PRINTS" id="PR00503">
    <property type="entry name" value="BROMODOMAIN"/>
</dbReference>
<evidence type="ECO:0000313" key="7">
    <source>
        <dbReference type="WBParaSite" id="jg1459.1"/>
    </source>
</evidence>
<dbReference type="InterPro" id="IPR050935">
    <property type="entry name" value="Bromo_chromatin_reader"/>
</dbReference>
<feature type="domain" description="Bromo" evidence="4">
    <location>
        <begin position="1"/>
        <end position="43"/>
    </location>
</feature>
<feature type="domain" description="NET" evidence="5">
    <location>
        <begin position="329"/>
        <end position="410"/>
    </location>
</feature>
<dbReference type="Pfam" id="PF00439">
    <property type="entry name" value="Bromodomain"/>
    <property type="match status" value="1"/>
</dbReference>
<proteinExistence type="predicted"/>
<evidence type="ECO:0000256" key="3">
    <source>
        <dbReference type="SAM" id="MobiDB-lite"/>
    </source>
</evidence>
<feature type="region of interest" description="Disordered" evidence="3">
    <location>
        <begin position="641"/>
        <end position="683"/>
    </location>
</feature>
<dbReference type="AlphaFoldDB" id="A0A915D0P1"/>
<evidence type="ECO:0000259" key="4">
    <source>
        <dbReference type="PROSITE" id="PS50014"/>
    </source>
</evidence>
<dbReference type="WBParaSite" id="jg1459.1">
    <property type="protein sequence ID" value="jg1459.1"/>
    <property type="gene ID" value="jg1459"/>
</dbReference>
<feature type="compositionally biased region" description="Basic residues" evidence="3">
    <location>
        <begin position="302"/>
        <end position="312"/>
    </location>
</feature>
<dbReference type="PANTHER" id="PTHR22880">
    <property type="entry name" value="FALZ-RELATED BROMODOMAIN-CONTAINING PROTEINS"/>
    <property type="match status" value="1"/>
</dbReference>
<dbReference type="PROSITE" id="PS50014">
    <property type="entry name" value="BROMODOMAIN_2"/>
    <property type="match status" value="1"/>
</dbReference>
<dbReference type="GO" id="GO:0006338">
    <property type="term" value="P:chromatin remodeling"/>
    <property type="evidence" value="ECO:0007669"/>
    <property type="project" value="TreeGrafter"/>
</dbReference>
<protein>
    <submittedName>
        <fullName evidence="7">Uncharacterized protein</fullName>
    </submittedName>
</protein>
<dbReference type="GO" id="GO:0005634">
    <property type="term" value="C:nucleus"/>
    <property type="evidence" value="ECO:0007669"/>
    <property type="project" value="TreeGrafter"/>
</dbReference>
<reference evidence="7" key="1">
    <citation type="submission" date="2022-11" db="UniProtKB">
        <authorList>
            <consortium name="WormBaseParasite"/>
        </authorList>
    </citation>
    <scope>IDENTIFICATION</scope>
</reference>
<dbReference type="PROSITE" id="PS51525">
    <property type="entry name" value="NET"/>
    <property type="match status" value="1"/>
</dbReference>
<feature type="region of interest" description="Disordered" evidence="3">
    <location>
        <begin position="434"/>
        <end position="477"/>
    </location>
</feature>
<accession>A0A915D0P1</accession>
<feature type="compositionally biased region" description="Polar residues" evidence="3">
    <location>
        <begin position="446"/>
        <end position="457"/>
    </location>
</feature>
<keyword evidence="1 2" id="KW-0103">Bromodomain</keyword>
<dbReference type="Proteomes" id="UP000887574">
    <property type="component" value="Unplaced"/>
</dbReference>
<dbReference type="GO" id="GO:0006355">
    <property type="term" value="P:regulation of DNA-templated transcription"/>
    <property type="evidence" value="ECO:0007669"/>
    <property type="project" value="TreeGrafter"/>
</dbReference>
<feature type="region of interest" description="Disordered" evidence="3">
    <location>
        <begin position="290"/>
        <end position="340"/>
    </location>
</feature>
<feature type="region of interest" description="Disordered" evidence="3">
    <location>
        <begin position="61"/>
        <end position="85"/>
    </location>
</feature>
<dbReference type="GO" id="GO:0000785">
    <property type="term" value="C:chromatin"/>
    <property type="evidence" value="ECO:0007669"/>
    <property type="project" value="TreeGrafter"/>
</dbReference>
<feature type="compositionally biased region" description="Basic and acidic residues" evidence="3">
    <location>
        <begin position="313"/>
        <end position="340"/>
    </location>
</feature>
<dbReference type="Pfam" id="PF17035">
    <property type="entry name" value="BET"/>
    <property type="match status" value="1"/>
</dbReference>